<dbReference type="InterPro" id="IPR036045">
    <property type="entry name" value="Sec1-like_sf"/>
</dbReference>
<comment type="similarity">
    <text evidence="3">Belongs to the STXBP/unc-18/SEC1 family.</text>
</comment>
<protein>
    <submittedName>
        <fullName evidence="8">Protein regulator of cytokinesis 1b</fullName>
    </submittedName>
</protein>
<feature type="coiled-coil region" evidence="6">
    <location>
        <begin position="948"/>
        <end position="1024"/>
    </location>
</feature>
<dbReference type="Pfam" id="PF03999">
    <property type="entry name" value="MAP65_ASE1"/>
    <property type="match status" value="1"/>
</dbReference>
<name>A0A1A8C2S4_NOTKA</name>
<organism evidence="8">
    <name type="scientific">Nothobranchius kadleci</name>
    <name type="common">African annual killifish</name>
    <dbReference type="NCBI Taxonomy" id="1051664"/>
    <lineage>
        <taxon>Eukaryota</taxon>
        <taxon>Metazoa</taxon>
        <taxon>Chordata</taxon>
        <taxon>Craniata</taxon>
        <taxon>Vertebrata</taxon>
        <taxon>Euteleostomi</taxon>
        <taxon>Actinopterygii</taxon>
        <taxon>Neopterygii</taxon>
        <taxon>Teleostei</taxon>
        <taxon>Neoteleostei</taxon>
        <taxon>Acanthomorphata</taxon>
        <taxon>Ovalentaria</taxon>
        <taxon>Atherinomorphae</taxon>
        <taxon>Cyprinodontiformes</taxon>
        <taxon>Nothobranchiidae</taxon>
        <taxon>Nothobranchius</taxon>
    </lineage>
</organism>
<dbReference type="SUPFAM" id="SSF56815">
    <property type="entry name" value="Sec1/munc18-like (SM) proteins"/>
    <property type="match status" value="1"/>
</dbReference>
<reference evidence="8" key="2">
    <citation type="submission" date="2016-06" db="EMBL/GenBank/DDBJ databases">
        <title>The genome of a short-lived fish provides insights into sex chromosome evolution and the genetic control of aging.</title>
        <authorList>
            <person name="Reichwald K."/>
            <person name="Felder M."/>
            <person name="Petzold A."/>
            <person name="Koch P."/>
            <person name="Groth M."/>
            <person name="Platzer M."/>
        </authorList>
    </citation>
    <scope>NUCLEOTIDE SEQUENCE</scope>
    <source>
        <tissue evidence="8">Brain</tissue>
    </source>
</reference>
<evidence type="ECO:0000256" key="7">
    <source>
        <dbReference type="SAM" id="MobiDB-lite"/>
    </source>
</evidence>
<dbReference type="GO" id="GO:0008017">
    <property type="term" value="F:microtubule binding"/>
    <property type="evidence" value="ECO:0007669"/>
    <property type="project" value="InterPro"/>
</dbReference>
<dbReference type="AlphaFoldDB" id="A0A1A8C2S4"/>
<accession>A0A1A8C2S4</accession>
<dbReference type="InterPro" id="IPR043155">
    <property type="entry name" value="VPS33_dom3b"/>
</dbReference>
<feature type="region of interest" description="Disordered" evidence="7">
    <location>
        <begin position="1088"/>
        <end position="1112"/>
    </location>
</feature>
<dbReference type="GO" id="GO:0051256">
    <property type="term" value="P:mitotic spindle midzone assembly"/>
    <property type="evidence" value="ECO:0007669"/>
    <property type="project" value="TreeGrafter"/>
</dbReference>
<keyword evidence="6" id="KW-0175">Coiled coil</keyword>
<dbReference type="GO" id="GO:0016192">
    <property type="term" value="P:vesicle-mediated transport"/>
    <property type="evidence" value="ECO:0007669"/>
    <property type="project" value="InterPro"/>
</dbReference>
<dbReference type="FunFam" id="3.90.830.10:FF:000004">
    <property type="entry name" value="vacuolar protein sorting-associated protein 33B isoform X1"/>
    <property type="match status" value="1"/>
</dbReference>
<comment type="subcellular location">
    <subcellularLocation>
        <location evidence="1">Late endosome membrane</location>
        <topology evidence="1">Peripheral membrane protein</topology>
        <orientation evidence="1">Cytoplasmic side</orientation>
    </subcellularLocation>
    <subcellularLocation>
        <location evidence="2">Lysosome membrane</location>
        <topology evidence="2">Peripheral membrane protein</topology>
        <orientation evidence="2">Cytoplasmic side</orientation>
    </subcellularLocation>
</comment>
<sequence>MAHSARRDSPEFPDFSLLKRLVRDQLIYLLEQLPGKKDLFIEADLMSPLDRIANVSTLKQHEVDKLYKVEYKPVISTSDQLCFLIRPRIQTVKWICDVVNADKAAGRFKRYKIIFTPQKFYACEAVLEEQGIFGDVTSDEWAFYLLPLDDDIISLELSEFLRDNFLAGDQRWVRTAGSALHLLHSLYGPFSKLYGIGRCSKMTYECWRKLVEEGEQKAHQAEIGNVFLIDRDVDFVTPLCSQVVYEGLVDDIFRIKCGCVEFGPDVTSSDKSVKVMLNSQDKVFSEIRNEHFSNVFGFLSQKARNLQTAYDKRRGMDIKQMKAFVSEELKGLKQEHRLLSLHIGASESMMKKKTKQDFQELLKTEHSLLEGFEIRECISYIEEHINRQVSMIESLRLLCLLSATENGLLPKDFRSLKAQYLQSYGVDHLLTFSNLKQLGLLVEQQPGETLTVMESRVGKLVNDKTAGKLTDAFSSLAKKGNFRALSRRLNLVPKSDEEYDLRVPRDMAYIFSGAYVPLSCKLIEQVLEKDGWTGLEEVTRLLNGHEFAVTGSSGADLKPKNNAQRVVLVMFLEAVSCLNKALCQLKDIWEEIGIPEDQRLQRTNVVKNHIKNLLDMMIKEEESLKAKLLTSIQTCRLEMEKLCLDLQIPLFEDEEGLSVLQQEKNICTQVEALVKEKTRRVHQLKALLEQDQDLCDILCSMPYGIPPDCVPSLEQLENFHQHIANQNEEKAQRYAEFMELKKQIILHMEELDRIPETSFEKDVVCEDEEAFCLSRDNITSLKLLLCQLEEHKAENEATCEALREKIQQLWDRLQTPQVEREALNEHMVSCRKRNLEALQVEVERLEELKLRNIRGVIDAIRSEIAVFWDKCFFSIDQRQAFVPYYCGDFNEELLALHDAEIQRLKRHYENHKGLFEGVQKWEENWRLFLELEKKATDPARFTNRGGNLLKEEKQRSELQKNLPKLEKKLKDHIDAWEEEHSQEFTVNGQKFLQYVAQQWELHQVEKEKEKLERHMKKSKQTEEDMLYGTTIRTPTKRRFVGTPTPSKTRKFNATSSLSSATSNSTMRSAYGGTVCHSPAPRIPLSANKAPAARTPGGEFSAATRRTSPSRRRVPLVRDLSKATKSEIQHDFLNSTTANL</sequence>
<dbReference type="Gene3D" id="1.25.40.850">
    <property type="match status" value="1"/>
</dbReference>
<evidence type="ECO:0000313" key="8">
    <source>
        <dbReference type="EMBL" id="SBP74187.1"/>
    </source>
</evidence>
<dbReference type="PANTHER" id="PTHR19321:SF1">
    <property type="entry name" value="PROTEIN REGULATOR OF CYTOKINESIS 1"/>
    <property type="match status" value="1"/>
</dbReference>
<evidence type="ECO:0000256" key="3">
    <source>
        <dbReference type="ARBA" id="ARBA00009884"/>
    </source>
</evidence>
<dbReference type="GO" id="GO:0031902">
    <property type="term" value="C:late endosome membrane"/>
    <property type="evidence" value="ECO:0007669"/>
    <property type="project" value="UniProtKB-SubCell"/>
</dbReference>
<keyword evidence="5" id="KW-0653">Protein transport</keyword>
<gene>
    <name evidence="8" type="primary">PRC1B</name>
</gene>
<keyword evidence="4" id="KW-0813">Transport</keyword>
<dbReference type="Pfam" id="PF00995">
    <property type="entry name" value="Sec1"/>
    <property type="match status" value="1"/>
</dbReference>
<dbReference type="InterPro" id="IPR043127">
    <property type="entry name" value="Sec-1-like_dom3a"/>
</dbReference>
<dbReference type="Gene3D" id="3.90.830.10">
    <property type="entry name" value="Syntaxin Binding Protein 1, Chain A, domain 2"/>
    <property type="match status" value="1"/>
</dbReference>
<dbReference type="EMBL" id="HADZ01010246">
    <property type="protein sequence ID" value="SBP74187.1"/>
    <property type="molecule type" value="Transcribed_RNA"/>
</dbReference>
<dbReference type="InterPro" id="IPR027482">
    <property type="entry name" value="Sec1-like_dom2"/>
</dbReference>
<dbReference type="Gene3D" id="1.20.58.1520">
    <property type="match status" value="1"/>
</dbReference>
<dbReference type="GO" id="GO:0015031">
    <property type="term" value="P:protein transport"/>
    <property type="evidence" value="ECO:0007669"/>
    <property type="project" value="UniProtKB-KW"/>
</dbReference>
<dbReference type="Gene3D" id="3.40.50.1910">
    <property type="match status" value="2"/>
</dbReference>
<dbReference type="GO" id="GO:0005765">
    <property type="term" value="C:lysosomal membrane"/>
    <property type="evidence" value="ECO:0007669"/>
    <property type="project" value="UniProtKB-SubCell"/>
</dbReference>
<dbReference type="InterPro" id="IPR001619">
    <property type="entry name" value="Sec1-like"/>
</dbReference>
<reference evidence="8" key="1">
    <citation type="submission" date="2016-05" db="EMBL/GenBank/DDBJ databases">
        <authorList>
            <person name="Lavstsen T."/>
            <person name="Jespersen J.S."/>
        </authorList>
    </citation>
    <scope>NUCLEOTIDE SEQUENCE</scope>
    <source>
        <tissue evidence="8">Brain</tissue>
    </source>
</reference>
<dbReference type="InterPro" id="IPR043154">
    <property type="entry name" value="Sec-1-like_dom1"/>
</dbReference>
<feature type="coiled-coil region" evidence="6">
    <location>
        <begin position="788"/>
        <end position="848"/>
    </location>
</feature>
<dbReference type="InterPro" id="IPR007145">
    <property type="entry name" value="MAP65_Ase1_PRC1"/>
</dbReference>
<proteinExistence type="inferred from homology"/>
<evidence type="ECO:0000256" key="4">
    <source>
        <dbReference type="ARBA" id="ARBA00022448"/>
    </source>
</evidence>
<evidence type="ECO:0000256" key="6">
    <source>
        <dbReference type="SAM" id="Coils"/>
    </source>
</evidence>
<dbReference type="FunFam" id="1.25.40.850:FF:000001">
    <property type="entry name" value="vacuolar protein sorting-associated protein 33B isoform X1"/>
    <property type="match status" value="1"/>
</dbReference>
<dbReference type="Gene3D" id="3.40.50.2060">
    <property type="match status" value="1"/>
</dbReference>
<evidence type="ECO:0000256" key="2">
    <source>
        <dbReference type="ARBA" id="ARBA00004630"/>
    </source>
</evidence>
<dbReference type="PANTHER" id="PTHR19321">
    <property type="entry name" value="PROTEIN REGULATOR OF CYTOKINESIS 1 PRC1-RELATED"/>
    <property type="match status" value="1"/>
</dbReference>
<evidence type="ECO:0000256" key="5">
    <source>
        <dbReference type="ARBA" id="ARBA00022927"/>
    </source>
</evidence>
<feature type="region of interest" description="Disordered" evidence="7">
    <location>
        <begin position="1036"/>
        <end position="1064"/>
    </location>
</feature>
<evidence type="ECO:0000256" key="1">
    <source>
        <dbReference type="ARBA" id="ARBA00004492"/>
    </source>
</evidence>
<feature type="compositionally biased region" description="Low complexity" evidence="7">
    <location>
        <begin position="1053"/>
        <end position="1064"/>
    </location>
</feature>
<dbReference type="GO" id="GO:1990023">
    <property type="term" value="C:mitotic spindle midzone"/>
    <property type="evidence" value="ECO:0007669"/>
    <property type="project" value="TreeGrafter"/>
</dbReference>